<dbReference type="KEGG" id="ruv:EC9_36090"/>
<dbReference type="Gene3D" id="1.10.510.10">
    <property type="entry name" value="Transferase(Phosphotransferase) domain 1"/>
    <property type="match status" value="1"/>
</dbReference>
<dbReference type="SUPFAM" id="SSF56112">
    <property type="entry name" value="Protein kinase-like (PK-like)"/>
    <property type="match status" value="1"/>
</dbReference>
<dbReference type="PROSITE" id="PS50011">
    <property type="entry name" value="PROTEIN_KINASE_DOM"/>
    <property type="match status" value="1"/>
</dbReference>
<evidence type="ECO:0000313" key="9">
    <source>
        <dbReference type="Proteomes" id="UP000319557"/>
    </source>
</evidence>
<evidence type="ECO:0000256" key="2">
    <source>
        <dbReference type="ARBA" id="ARBA00022741"/>
    </source>
</evidence>
<sequence length="774" mass="84327">MIYSPGSGATDVVSGSDPRRGAAPEEPLPSGSDRYAGDHELGRGGWGVVMRANDLQLDRDVAVKQLGAHAVGNADLVQRFIHEGLLTAQLQHPGIVPVYERGVRREDGQPFYAMKLLDGVTLEHKIRDCHCQQPGPKKQALLHELLRSFVDICNAVAYAHQQKIIHRDLKPANVIVGQFGETVVVDWGLAKRLDDSSVDDSSADLNAMATLAGGTPIAGSPDPAAGTNGPVATRIGTVVGTPAYMSPEQARGATDRIGPSSDIYSLGIILYELLTGRTPFQADDVQVTLANVIAGRYEKPREIDRSVPRPLESICIKAIAAQPQDRYETAQQIAEEVSCFLAGDKVDSHRETAIERFGRASRQRPALVAAIIVGATVLAVCASATSVVVARAHRSERLAKEQALRAHAEEVVVRKQAEDERHWAYRHLHQVQDAADGWLNQLNRALANYPAVEPLRRDLLRRAIVHYQSLYHGLVDRAQHPLDAVRCLLEVANLQRMSGDFLSAEQTYLIARESIAAIPDYGMPTQRLLRARVLVSMGLLQSARQTGVATHEMISDLQTAVAGLANPFGSEPLDSGSLVAMAEGNLVIGRFLMRGSRCDESIAALREALRYAMLLESRRPSEGLRRLSEIQIALSEAYRNADRNLQAAATLGELIDRIDALPALSRSRTDWLSTRAWAQVRWGQVEQTLGESAAAGKAYRRGLEDLASAWQLLEQTSSSSGGVVASDEPDLRWLLDRCLECAANEAEGEAWGSRRPWGALLQELQSNVGLLSLD</sequence>
<reference evidence="8 9" key="1">
    <citation type="submission" date="2019-02" db="EMBL/GenBank/DDBJ databases">
        <title>Deep-cultivation of Planctomycetes and their phenomic and genomic characterization uncovers novel biology.</title>
        <authorList>
            <person name="Wiegand S."/>
            <person name="Jogler M."/>
            <person name="Boedeker C."/>
            <person name="Pinto D."/>
            <person name="Vollmers J."/>
            <person name="Rivas-Marin E."/>
            <person name="Kohn T."/>
            <person name="Peeters S.H."/>
            <person name="Heuer A."/>
            <person name="Rast P."/>
            <person name="Oberbeckmann S."/>
            <person name="Bunk B."/>
            <person name="Jeske O."/>
            <person name="Meyerdierks A."/>
            <person name="Storesund J.E."/>
            <person name="Kallscheuer N."/>
            <person name="Luecker S."/>
            <person name="Lage O.M."/>
            <person name="Pohl T."/>
            <person name="Merkel B.J."/>
            <person name="Hornburger P."/>
            <person name="Mueller R.-W."/>
            <person name="Bruemmer F."/>
            <person name="Labrenz M."/>
            <person name="Spormann A.M."/>
            <person name="Op den Camp H."/>
            <person name="Overmann J."/>
            <person name="Amann R."/>
            <person name="Jetten M.S.M."/>
            <person name="Mascher T."/>
            <person name="Medema M.H."/>
            <person name="Devos D.P."/>
            <person name="Kaster A.-K."/>
            <person name="Ovreas L."/>
            <person name="Rohde M."/>
            <person name="Galperin M.Y."/>
            <person name="Jogler C."/>
        </authorList>
    </citation>
    <scope>NUCLEOTIDE SEQUENCE [LARGE SCALE GENOMIC DNA]</scope>
    <source>
        <strain evidence="8 9">EC9</strain>
    </source>
</reference>
<dbReference type="EMBL" id="CP036261">
    <property type="protein sequence ID" value="QDS89410.1"/>
    <property type="molecule type" value="Genomic_DNA"/>
</dbReference>
<keyword evidence="1 8" id="KW-0808">Transferase</keyword>
<dbReference type="GO" id="GO:0005524">
    <property type="term" value="F:ATP binding"/>
    <property type="evidence" value="ECO:0007669"/>
    <property type="project" value="UniProtKB-UniRule"/>
</dbReference>
<dbReference type="PANTHER" id="PTHR43289">
    <property type="entry name" value="MITOGEN-ACTIVATED PROTEIN KINASE KINASE KINASE 20-RELATED"/>
    <property type="match status" value="1"/>
</dbReference>
<keyword evidence="4 5" id="KW-0067">ATP-binding</keyword>
<feature type="domain" description="Protein kinase" evidence="7">
    <location>
        <begin position="35"/>
        <end position="341"/>
    </location>
</feature>
<dbReference type="Pfam" id="PF00069">
    <property type="entry name" value="Pkinase"/>
    <property type="match status" value="1"/>
</dbReference>
<name>A0A517M3G8_9BACT</name>
<keyword evidence="9" id="KW-1185">Reference proteome</keyword>
<dbReference type="InterPro" id="IPR000719">
    <property type="entry name" value="Prot_kinase_dom"/>
</dbReference>
<dbReference type="Proteomes" id="UP000319557">
    <property type="component" value="Chromosome"/>
</dbReference>
<dbReference type="InterPro" id="IPR008271">
    <property type="entry name" value="Ser/Thr_kinase_AS"/>
</dbReference>
<evidence type="ECO:0000256" key="5">
    <source>
        <dbReference type="PROSITE-ProRule" id="PRU10141"/>
    </source>
</evidence>
<feature type="region of interest" description="Disordered" evidence="6">
    <location>
        <begin position="1"/>
        <end position="37"/>
    </location>
</feature>
<protein>
    <submittedName>
        <fullName evidence="8">Serine/threonine-protein kinase PrkC</fullName>
        <ecNumber evidence="8">2.7.11.1</ecNumber>
    </submittedName>
</protein>
<evidence type="ECO:0000256" key="6">
    <source>
        <dbReference type="SAM" id="MobiDB-lite"/>
    </source>
</evidence>
<keyword evidence="3 8" id="KW-0418">Kinase</keyword>
<organism evidence="8 9">
    <name type="scientific">Rosistilla ulvae</name>
    <dbReference type="NCBI Taxonomy" id="1930277"/>
    <lineage>
        <taxon>Bacteria</taxon>
        <taxon>Pseudomonadati</taxon>
        <taxon>Planctomycetota</taxon>
        <taxon>Planctomycetia</taxon>
        <taxon>Pirellulales</taxon>
        <taxon>Pirellulaceae</taxon>
        <taxon>Rosistilla</taxon>
    </lineage>
</organism>
<feature type="binding site" evidence="5">
    <location>
        <position position="64"/>
    </location>
    <ligand>
        <name>ATP</name>
        <dbReference type="ChEBI" id="CHEBI:30616"/>
    </ligand>
</feature>
<evidence type="ECO:0000313" key="8">
    <source>
        <dbReference type="EMBL" id="QDS89410.1"/>
    </source>
</evidence>
<dbReference type="InterPro" id="IPR011009">
    <property type="entry name" value="Kinase-like_dom_sf"/>
</dbReference>
<evidence type="ECO:0000256" key="1">
    <source>
        <dbReference type="ARBA" id="ARBA00022679"/>
    </source>
</evidence>
<dbReference type="EC" id="2.7.11.1" evidence="8"/>
<dbReference type="PROSITE" id="PS00108">
    <property type="entry name" value="PROTEIN_KINASE_ST"/>
    <property type="match status" value="1"/>
</dbReference>
<evidence type="ECO:0000256" key="3">
    <source>
        <dbReference type="ARBA" id="ARBA00022777"/>
    </source>
</evidence>
<dbReference type="AlphaFoldDB" id="A0A517M3G8"/>
<gene>
    <name evidence="8" type="primary">prkC_12</name>
    <name evidence="8" type="ORF">EC9_36090</name>
</gene>
<keyword evidence="2 5" id="KW-0547">Nucleotide-binding</keyword>
<evidence type="ECO:0000259" key="7">
    <source>
        <dbReference type="PROSITE" id="PS50011"/>
    </source>
</evidence>
<proteinExistence type="predicted"/>
<evidence type="ECO:0000256" key="4">
    <source>
        <dbReference type="ARBA" id="ARBA00022840"/>
    </source>
</evidence>
<dbReference type="PANTHER" id="PTHR43289:SF6">
    <property type="entry name" value="SERINE_THREONINE-PROTEIN KINASE NEKL-3"/>
    <property type="match status" value="1"/>
</dbReference>
<dbReference type="GO" id="GO:0004674">
    <property type="term" value="F:protein serine/threonine kinase activity"/>
    <property type="evidence" value="ECO:0007669"/>
    <property type="project" value="UniProtKB-EC"/>
</dbReference>
<dbReference type="CDD" id="cd14014">
    <property type="entry name" value="STKc_PknB_like"/>
    <property type="match status" value="1"/>
</dbReference>
<accession>A0A517M3G8</accession>
<dbReference type="PROSITE" id="PS00107">
    <property type="entry name" value="PROTEIN_KINASE_ATP"/>
    <property type="match status" value="1"/>
</dbReference>
<dbReference type="Gene3D" id="3.30.200.20">
    <property type="entry name" value="Phosphorylase Kinase, domain 1"/>
    <property type="match status" value="1"/>
</dbReference>
<dbReference type="InterPro" id="IPR017441">
    <property type="entry name" value="Protein_kinase_ATP_BS"/>
</dbReference>
<dbReference type="SMART" id="SM00220">
    <property type="entry name" value="S_TKc"/>
    <property type="match status" value="1"/>
</dbReference>
<dbReference type="RefSeq" id="WP_218934212.1">
    <property type="nucleotide sequence ID" value="NZ_CP036261.1"/>
</dbReference>